<feature type="compositionally biased region" description="Low complexity" evidence="1">
    <location>
        <begin position="61"/>
        <end position="78"/>
    </location>
</feature>
<gene>
    <name evidence="2" type="ORF">E3W66_01555</name>
</gene>
<keyword evidence="3" id="KW-1185">Reference proteome</keyword>
<organism evidence="2 3">
    <name type="scientific">Gammaproteobacteria bacterium LSUCC0057</name>
    <dbReference type="NCBI Taxonomy" id="2559237"/>
    <lineage>
        <taxon>Bacteria</taxon>
        <taxon>Pseudomonadati</taxon>
        <taxon>Pseudomonadota</taxon>
        <taxon>Gammaproteobacteria</taxon>
        <taxon>Cellvibrionales</taxon>
        <taxon>Porticoccaceae</taxon>
        <taxon>SAR92 clade</taxon>
    </lineage>
</organism>
<name>A0A4Y8UKB6_9GAMM</name>
<accession>A0A4Y8UKB6</accession>
<comment type="caution">
    <text evidence="2">The sequence shown here is derived from an EMBL/GenBank/DDBJ whole genome shotgun (WGS) entry which is preliminary data.</text>
</comment>
<proteinExistence type="predicted"/>
<sequence>MQPRQQLLAALGVVQYLPRDRWQLHSAAPAPAVPRPAVAPAPAATALLAQLESAANSAERPVAATPAPAQPAPTAASSAPATVAEPLALALWQAGAEWLFIADASAQLPSSGEQKLLANIARAIQAANLTPLELIEWPLAGTTADADDPHGHDFLAVLFEARLRSRPVRKVLWLAADQRLSARLGSQALATMAGLVQLQLPSLAQMLAEPARKAHCWSQLQPYLAANAGG</sequence>
<evidence type="ECO:0000313" key="2">
    <source>
        <dbReference type="EMBL" id="TFH68671.1"/>
    </source>
</evidence>
<feature type="region of interest" description="Disordered" evidence="1">
    <location>
        <begin position="58"/>
        <end position="78"/>
    </location>
</feature>
<reference evidence="2 3" key="1">
    <citation type="submission" date="2019-03" db="EMBL/GenBank/DDBJ databases">
        <title>Draft genome of Gammaproteobacteria bacterium LSUCC0057, a member of the SAR92 clade.</title>
        <authorList>
            <person name="Lanclos V.C."/>
            <person name="Doiron C."/>
            <person name="Henson M.W."/>
            <person name="Thrash J.C."/>
        </authorList>
    </citation>
    <scope>NUCLEOTIDE SEQUENCE [LARGE SCALE GENOMIC DNA]</scope>
    <source>
        <strain evidence="2 3">LSUCC0057</strain>
    </source>
</reference>
<dbReference type="AlphaFoldDB" id="A0A4Y8UKB6"/>
<dbReference type="EMBL" id="SPIA01000001">
    <property type="protein sequence ID" value="TFH68671.1"/>
    <property type="molecule type" value="Genomic_DNA"/>
</dbReference>
<dbReference type="OrthoDB" id="5727512at2"/>
<protein>
    <submittedName>
        <fullName evidence="2">Uncharacterized protein</fullName>
    </submittedName>
</protein>
<evidence type="ECO:0000313" key="3">
    <source>
        <dbReference type="Proteomes" id="UP000298133"/>
    </source>
</evidence>
<dbReference type="Proteomes" id="UP000298133">
    <property type="component" value="Unassembled WGS sequence"/>
</dbReference>
<evidence type="ECO:0000256" key="1">
    <source>
        <dbReference type="SAM" id="MobiDB-lite"/>
    </source>
</evidence>